<protein>
    <recommendedName>
        <fullName evidence="4">Secreted protein</fullName>
    </recommendedName>
</protein>
<evidence type="ECO:0000313" key="3">
    <source>
        <dbReference type="Proteomes" id="UP000076532"/>
    </source>
</evidence>
<dbReference type="AlphaFoldDB" id="A0A166JYB4"/>
<dbReference type="EMBL" id="KV417548">
    <property type="protein sequence ID" value="KZP21337.1"/>
    <property type="molecule type" value="Genomic_DNA"/>
</dbReference>
<evidence type="ECO:0000313" key="2">
    <source>
        <dbReference type="EMBL" id="KZP21337.1"/>
    </source>
</evidence>
<organism evidence="2 3">
    <name type="scientific">Athelia psychrophila</name>
    <dbReference type="NCBI Taxonomy" id="1759441"/>
    <lineage>
        <taxon>Eukaryota</taxon>
        <taxon>Fungi</taxon>
        <taxon>Dikarya</taxon>
        <taxon>Basidiomycota</taxon>
        <taxon>Agaricomycotina</taxon>
        <taxon>Agaricomycetes</taxon>
        <taxon>Agaricomycetidae</taxon>
        <taxon>Atheliales</taxon>
        <taxon>Atheliaceae</taxon>
        <taxon>Athelia</taxon>
    </lineage>
</organism>
<feature type="chain" id="PRO_5007876020" description="Secreted protein" evidence="1">
    <location>
        <begin position="20"/>
        <end position="101"/>
    </location>
</feature>
<keyword evidence="3" id="KW-1185">Reference proteome</keyword>
<gene>
    <name evidence="2" type="ORF">FIBSPDRAFT_860781</name>
</gene>
<feature type="signal peptide" evidence="1">
    <location>
        <begin position="1"/>
        <end position="19"/>
    </location>
</feature>
<evidence type="ECO:0008006" key="4">
    <source>
        <dbReference type="Google" id="ProtNLM"/>
    </source>
</evidence>
<keyword evidence="1" id="KW-0732">Signal</keyword>
<reference evidence="2 3" key="1">
    <citation type="journal article" date="2016" name="Mol. Biol. Evol.">
        <title>Comparative Genomics of Early-Diverging Mushroom-Forming Fungi Provides Insights into the Origins of Lignocellulose Decay Capabilities.</title>
        <authorList>
            <person name="Nagy L.G."/>
            <person name="Riley R."/>
            <person name="Tritt A."/>
            <person name="Adam C."/>
            <person name="Daum C."/>
            <person name="Floudas D."/>
            <person name="Sun H."/>
            <person name="Yadav J.S."/>
            <person name="Pangilinan J."/>
            <person name="Larsson K.H."/>
            <person name="Matsuura K."/>
            <person name="Barry K."/>
            <person name="Labutti K."/>
            <person name="Kuo R."/>
            <person name="Ohm R.A."/>
            <person name="Bhattacharya S.S."/>
            <person name="Shirouzu T."/>
            <person name="Yoshinaga Y."/>
            <person name="Martin F.M."/>
            <person name="Grigoriev I.V."/>
            <person name="Hibbett D.S."/>
        </authorList>
    </citation>
    <scope>NUCLEOTIDE SEQUENCE [LARGE SCALE GENOMIC DNA]</scope>
    <source>
        <strain evidence="2 3">CBS 109695</strain>
    </source>
</reference>
<evidence type="ECO:0000256" key="1">
    <source>
        <dbReference type="SAM" id="SignalP"/>
    </source>
</evidence>
<accession>A0A166JYB4</accession>
<dbReference type="Proteomes" id="UP000076532">
    <property type="component" value="Unassembled WGS sequence"/>
</dbReference>
<proteinExistence type="predicted"/>
<name>A0A166JYB4_9AGAM</name>
<sequence length="101" mass="10875">MATGCIGTTAAYILGVVLHALCPAPFTATTLSFCLPSSALCHLPACSVPRKSVAMSKAPTKLIKYHGSPSFHLHAHGWISSNFEVVIQRNWSPYAGSRWFT</sequence>